<feature type="domain" description="DUF4218" evidence="1">
    <location>
        <begin position="1"/>
        <end position="78"/>
    </location>
</feature>
<dbReference type="PANTHER" id="PTHR48258:SF3">
    <property type="entry name" value="FK506-BINDING PROTEIN 4-LIKE ISOFORM X1"/>
    <property type="match status" value="1"/>
</dbReference>
<feature type="non-terminal residue" evidence="2">
    <location>
        <position position="111"/>
    </location>
</feature>
<comment type="caution">
    <text evidence="2">The sequence shown here is derived from an EMBL/GenBank/DDBJ whole genome shotgun (WGS) entry which is preliminary data.</text>
</comment>
<sequence length="111" mass="13160">MDHLPIHLAYEARVGGPIQYRWMYPFERFFNTLKRKVKNKERVEGSIVDSYLIEETSMFCCHFFAPYVETRLKDIGRNDNVNQEQHNSGLFVFNVLGRLFSSKIPFRILTP</sequence>
<evidence type="ECO:0000259" key="1">
    <source>
        <dbReference type="Pfam" id="PF13960"/>
    </source>
</evidence>
<dbReference type="Pfam" id="PF13960">
    <property type="entry name" value="DUF4218"/>
    <property type="match status" value="1"/>
</dbReference>
<dbReference type="EMBL" id="JACGWJ010000026">
    <property type="protein sequence ID" value="KAL0312956.1"/>
    <property type="molecule type" value="Genomic_DNA"/>
</dbReference>
<organism evidence="2">
    <name type="scientific">Sesamum radiatum</name>
    <name type="common">Black benniseed</name>
    <dbReference type="NCBI Taxonomy" id="300843"/>
    <lineage>
        <taxon>Eukaryota</taxon>
        <taxon>Viridiplantae</taxon>
        <taxon>Streptophyta</taxon>
        <taxon>Embryophyta</taxon>
        <taxon>Tracheophyta</taxon>
        <taxon>Spermatophyta</taxon>
        <taxon>Magnoliopsida</taxon>
        <taxon>eudicotyledons</taxon>
        <taxon>Gunneridae</taxon>
        <taxon>Pentapetalae</taxon>
        <taxon>asterids</taxon>
        <taxon>lamiids</taxon>
        <taxon>Lamiales</taxon>
        <taxon>Pedaliaceae</taxon>
        <taxon>Sesamum</taxon>
    </lineage>
</organism>
<reference evidence="2" key="2">
    <citation type="journal article" date="2024" name="Plant">
        <title>Genomic evolution and insights into agronomic trait innovations of Sesamum species.</title>
        <authorList>
            <person name="Miao H."/>
            <person name="Wang L."/>
            <person name="Qu L."/>
            <person name="Liu H."/>
            <person name="Sun Y."/>
            <person name="Le M."/>
            <person name="Wang Q."/>
            <person name="Wei S."/>
            <person name="Zheng Y."/>
            <person name="Lin W."/>
            <person name="Duan Y."/>
            <person name="Cao H."/>
            <person name="Xiong S."/>
            <person name="Wang X."/>
            <person name="Wei L."/>
            <person name="Li C."/>
            <person name="Ma Q."/>
            <person name="Ju M."/>
            <person name="Zhao R."/>
            <person name="Li G."/>
            <person name="Mu C."/>
            <person name="Tian Q."/>
            <person name="Mei H."/>
            <person name="Zhang T."/>
            <person name="Gao T."/>
            <person name="Zhang H."/>
        </authorList>
    </citation>
    <scope>NUCLEOTIDE SEQUENCE</scope>
    <source>
        <strain evidence="2">G02</strain>
    </source>
</reference>
<reference evidence="2" key="1">
    <citation type="submission" date="2020-06" db="EMBL/GenBank/DDBJ databases">
        <authorList>
            <person name="Li T."/>
            <person name="Hu X."/>
            <person name="Zhang T."/>
            <person name="Song X."/>
            <person name="Zhang H."/>
            <person name="Dai N."/>
            <person name="Sheng W."/>
            <person name="Hou X."/>
            <person name="Wei L."/>
        </authorList>
    </citation>
    <scope>NUCLEOTIDE SEQUENCE</scope>
    <source>
        <strain evidence="2">G02</strain>
        <tissue evidence="2">Leaf</tissue>
    </source>
</reference>
<evidence type="ECO:0000313" key="2">
    <source>
        <dbReference type="EMBL" id="KAL0312956.1"/>
    </source>
</evidence>
<dbReference type="PANTHER" id="PTHR48258">
    <property type="entry name" value="DUF4218 DOMAIN-CONTAINING PROTEIN-RELATED"/>
    <property type="match status" value="1"/>
</dbReference>
<dbReference type="InterPro" id="IPR025452">
    <property type="entry name" value="DUF4218"/>
</dbReference>
<dbReference type="AlphaFoldDB" id="A0AAW2L521"/>
<accession>A0AAW2L521</accession>
<gene>
    <name evidence="2" type="ORF">Sradi_5694900</name>
</gene>
<proteinExistence type="predicted"/>
<protein>
    <recommendedName>
        <fullName evidence="1">DUF4218 domain-containing protein</fullName>
    </recommendedName>
</protein>
<name>A0AAW2L521_SESRA</name>